<reference evidence="2" key="2">
    <citation type="submission" date="2012-06" db="EMBL/GenBank/DDBJ databases">
        <authorList>
            <person name="Yu Y."/>
            <person name="Currie J."/>
            <person name="Lomeli R."/>
            <person name="Angelova A."/>
            <person name="Collura K."/>
            <person name="Wissotski M."/>
            <person name="Campos D."/>
            <person name="Kudrna D."/>
            <person name="Golser W."/>
            <person name="Ashely E."/>
            <person name="Descour A."/>
            <person name="Fernandes J."/>
            <person name="Soderlund C."/>
            <person name="Walbot V."/>
        </authorList>
    </citation>
    <scope>NUCLEOTIDE SEQUENCE</scope>
    <source>
        <strain evidence="2">B73</strain>
    </source>
</reference>
<evidence type="ECO:0000313" key="2">
    <source>
        <dbReference type="EMBL" id="ACN36339.1"/>
    </source>
</evidence>
<accession>C0PMC3</accession>
<dbReference type="AlphaFoldDB" id="C0PMC3"/>
<reference evidence="2" key="1">
    <citation type="journal article" date="2009" name="PLoS Genet.">
        <title>Sequencing, mapping, and analysis of 27,455 maize full-length cDNAs.</title>
        <authorList>
            <person name="Soderlund C."/>
            <person name="Descour A."/>
            <person name="Kudrna D."/>
            <person name="Bomhoff M."/>
            <person name="Boyd L."/>
            <person name="Currie J."/>
            <person name="Angelova A."/>
            <person name="Collura K."/>
            <person name="Wissotski M."/>
            <person name="Ashley E."/>
            <person name="Morrow D."/>
            <person name="Fernandes J."/>
            <person name="Walbot V."/>
            <person name="Yu Y."/>
        </authorList>
    </citation>
    <scope>NUCLEOTIDE SEQUENCE</scope>
    <source>
        <strain evidence="2">B73</strain>
    </source>
</reference>
<sequence length="161" mass="17278">MDKLCRSLGGKTLSAARGSTRTLTARQEQRQRLRLKRQAKQQQRQRSGGSKRWGARWLGERMQQGARRRVALAIGEKREGGRDDQQSRCGAGPRGWPLERAMGRSRCAPEGLPPSACADGPAPRRGSTIRHGGSGSTGDRGKAGGGSFCEGSATPLGLERG</sequence>
<feature type="compositionally biased region" description="Basic and acidic residues" evidence="1">
    <location>
        <begin position="75"/>
        <end position="86"/>
    </location>
</feature>
<dbReference type="HOGENOM" id="CLU_1646170_0_0_1"/>
<feature type="compositionally biased region" description="Gly residues" evidence="1">
    <location>
        <begin position="132"/>
        <end position="148"/>
    </location>
</feature>
<name>C0PMC3_MAIZE</name>
<dbReference type="EMBL" id="BT069442">
    <property type="protein sequence ID" value="ACN36339.1"/>
    <property type="molecule type" value="mRNA"/>
</dbReference>
<protein>
    <submittedName>
        <fullName evidence="2">Uncharacterized protein</fullName>
    </submittedName>
</protein>
<evidence type="ECO:0000256" key="1">
    <source>
        <dbReference type="SAM" id="MobiDB-lite"/>
    </source>
</evidence>
<organism evidence="2">
    <name type="scientific">Zea mays</name>
    <name type="common">Maize</name>
    <dbReference type="NCBI Taxonomy" id="4577"/>
    <lineage>
        <taxon>Eukaryota</taxon>
        <taxon>Viridiplantae</taxon>
        <taxon>Streptophyta</taxon>
        <taxon>Embryophyta</taxon>
        <taxon>Tracheophyta</taxon>
        <taxon>Spermatophyta</taxon>
        <taxon>Magnoliopsida</taxon>
        <taxon>Liliopsida</taxon>
        <taxon>Poales</taxon>
        <taxon>Poaceae</taxon>
        <taxon>PACMAD clade</taxon>
        <taxon>Panicoideae</taxon>
        <taxon>Andropogonodae</taxon>
        <taxon>Andropogoneae</taxon>
        <taxon>Tripsacinae</taxon>
        <taxon>Zea</taxon>
    </lineage>
</organism>
<feature type="region of interest" description="Disordered" evidence="1">
    <location>
        <begin position="1"/>
        <end position="161"/>
    </location>
</feature>
<proteinExistence type="evidence at transcript level"/>